<reference evidence="2 3" key="2">
    <citation type="journal article" date="2012" name="PLoS ONE">
        <title>An ancient pathway combining carbon dioxide fixation with the generation and utilization of a sodium ion gradient for ATP synthesis.</title>
        <authorList>
            <person name="Poehlein A."/>
            <person name="Schmidt S."/>
            <person name="Kaster A.K."/>
            <person name="Goenrich M."/>
            <person name="Vollmers J."/>
            <person name="Thurmer A."/>
            <person name="Bertsch J."/>
            <person name="Schuchmann K."/>
            <person name="Voigt B."/>
            <person name="Hecker M."/>
            <person name="Daniel R."/>
            <person name="Thauer R.K."/>
            <person name="Gottschalk G."/>
            <person name="Muller V."/>
        </authorList>
    </citation>
    <scope>NUCLEOTIDE SEQUENCE [LARGE SCALE GENOMIC DNA]</scope>
    <source>
        <strain evidence="3">ATCC 29683 / DSM 1030 / JCM 2381 / KCTC 1655 / WB1</strain>
    </source>
</reference>
<dbReference type="EMBL" id="CP002987">
    <property type="protein sequence ID" value="AFA49939.1"/>
    <property type="molecule type" value="Genomic_DNA"/>
</dbReference>
<evidence type="ECO:0000256" key="1">
    <source>
        <dbReference type="SAM" id="Phobius"/>
    </source>
</evidence>
<dbReference type="GO" id="GO:0005886">
    <property type="term" value="C:plasma membrane"/>
    <property type="evidence" value="ECO:0007669"/>
    <property type="project" value="UniProtKB-SubCell"/>
</dbReference>
<keyword evidence="1" id="KW-0472">Membrane</keyword>
<proteinExistence type="predicted"/>
<name>H6LJL1_ACEWD</name>
<feature type="transmembrane region" description="Helical" evidence="1">
    <location>
        <begin position="226"/>
        <end position="248"/>
    </location>
</feature>
<feature type="transmembrane region" description="Helical" evidence="1">
    <location>
        <begin position="21"/>
        <end position="42"/>
    </location>
</feature>
<reference evidence="3" key="1">
    <citation type="submission" date="2011-07" db="EMBL/GenBank/DDBJ databases">
        <title>Complete genome sequence of Acetobacterium woodii.</title>
        <authorList>
            <person name="Poehlein A."/>
            <person name="Schmidt S."/>
            <person name="Kaster A.-K."/>
            <person name="Goenrich M."/>
            <person name="Vollmers J."/>
            <person name="Thuermer A."/>
            <person name="Gottschalk G."/>
            <person name="Thauer R.K."/>
            <person name="Daniel R."/>
            <person name="Mueller V."/>
        </authorList>
    </citation>
    <scope>NUCLEOTIDE SEQUENCE [LARGE SCALE GENOMIC DNA]</scope>
    <source>
        <strain evidence="3">ATCC 29683 / DSM 1030 / JCM 2381 / KCTC 1655 / WB1</strain>
    </source>
</reference>
<feature type="transmembrane region" description="Helical" evidence="1">
    <location>
        <begin position="103"/>
        <end position="128"/>
    </location>
</feature>
<sequence length="258" mass="28929">MNHIIFVLTCRDLKRTLSLRTFVIWIALAAIAVFFFFTSNGYVELVEHNHVEFMAIFLPQIIFGAWAVMSVYFDLVAADREHNVLDCILCSGVTKGQVFRAKLITIVVNSLLLSFIYLIPITVIIATLSDVNMALTVLKYLLPLWGYIMVFAAMGVMISVLARSSKAAMIWSMASGLILMPRFFVMIVEGIGNALKLSKKVIDEISLISPGIMMETLSKPENTESWMIASMGFTIAVVVMITIAYFTFENQDEYNYGD</sequence>
<evidence type="ECO:0000313" key="2">
    <source>
        <dbReference type="EMBL" id="AFA49939.1"/>
    </source>
</evidence>
<dbReference type="OrthoDB" id="9825492at2"/>
<dbReference type="KEGG" id="awo:Awo_c32110"/>
<feature type="transmembrane region" description="Helical" evidence="1">
    <location>
        <begin position="168"/>
        <end position="188"/>
    </location>
</feature>
<accession>H6LJL1</accession>
<dbReference type="GO" id="GO:0140359">
    <property type="term" value="F:ABC-type transporter activity"/>
    <property type="evidence" value="ECO:0007669"/>
    <property type="project" value="InterPro"/>
</dbReference>
<dbReference type="PANTHER" id="PTHR43471">
    <property type="entry name" value="ABC TRANSPORTER PERMEASE"/>
    <property type="match status" value="1"/>
</dbReference>
<keyword evidence="3" id="KW-1185">Reference proteome</keyword>
<feature type="transmembrane region" description="Helical" evidence="1">
    <location>
        <begin position="140"/>
        <end position="161"/>
    </location>
</feature>
<dbReference type="AlphaFoldDB" id="H6LJL1"/>
<dbReference type="HOGENOM" id="CLU_1080900_0_0_9"/>
<dbReference type="RefSeq" id="WP_014357535.1">
    <property type="nucleotide sequence ID" value="NC_016894.1"/>
</dbReference>
<evidence type="ECO:0000313" key="3">
    <source>
        <dbReference type="Proteomes" id="UP000007177"/>
    </source>
</evidence>
<evidence type="ECO:0008006" key="4">
    <source>
        <dbReference type="Google" id="ProtNLM"/>
    </source>
</evidence>
<dbReference type="Proteomes" id="UP000007177">
    <property type="component" value="Chromosome"/>
</dbReference>
<gene>
    <name evidence="2" type="ordered locus">Awo_c32110</name>
</gene>
<organism evidence="2 3">
    <name type="scientific">Acetobacterium woodii (strain ATCC 29683 / DSM 1030 / JCM 2381 / KCTC 1655 / WB1)</name>
    <dbReference type="NCBI Taxonomy" id="931626"/>
    <lineage>
        <taxon>Bacteria</taxon>
        <taxon>Bacillati</taxon>
        <taxon>Bacillota</taxon>
        <taxon>Clostridia</taxon>
        <taxon>Eubacteriales</taxon>
        <taxon>Eubacteriaceae</taxon>
        <taxon>Acetobacterium</taxon>
    </lineage>
</organism>
<keyword evidence="1" id="KW-0812">Transmembrane</keyword>
<feature type="transmembrane region" description="Helical" evidence="1">
    <location>
        <begin position="54"/>
        <end position="73"/>
    </location>
</feature>
<protein>
    <recommendedName>
        <fullName evidence="4">ABC transport system permease protein</fullName>
    </recommendedName>
</protein>
<keyword evidence="1" id="KW-1133">Transmembrane helix</keyword>
<dbReference type="STRING" id="931626.Awo_c32110"/>
<dbReference type="eggNOG" id="ENOG5033SXQ">
    <property type="taxonomic scope" value="Bacteria"/>
</dbReference>